<dbReference type="InterPro" id="IPR002716">
    <property type="entry name" value="PIN_dom"/>
</dbReference>
<accession>A0A9W6C872</accession>
<dbReference type="SUPFAM" id="SSF88723">
    <property type="entry name" value="PIN domain-like"/>
    <property type="match status" value="1"/>
</dbReference>
<dbReference type="InterPro" id="IPR029060">
    <property type="entry name" value="PIN-like_dom_sf"/>
</dbReference>
<feature type="domain" description="PIN" evidence="1">
    <location>
        <begin position="3"/>
        <end position="48"/>
    </location>
</feature>
<dbReference type="Proteomes" id="UP001145145">
    <property type="component" value="Unassembled WGS sequence"/>
</dbReference>
<reference evidence="2 3" key="1">
    <citation type="journal article" date="2023" name="Int. J. Syst. Evol. Microbiol.">
        <title>Sellimonas catena sp. nov., isolated from human faeces.</title>
        <authorList>
            <person name="Hisatomi A."/>
            <person name="Ohkuma M."/>
            <person name="Sakamoto M."/>
        </authorList>
    </citation>
    <scope>NUCLEOTIDE SEQUENCE [LARGE SCALE GENOMIC DNA]</scope>
    <source>
        <strain evidence="2 3">12EGH17</strain>
    </source>
</reference>
<evidence type="ECO:0000313" key="2">
    <source>
        <dbReference type="EMBL" id="GLG03181.1"/>
    </source>
</evidence>
<gene>
    <name evidence="2" type="ORF">Selli1_03550</name>
</gene>
<organism evidence="2 3">
    <name type="scientific">Sellimonas catena</name>
    <dbReference type="NCBI Taxonomy" id="2994035"/>
    <lineage>
        <taxon>Bacteria</taxon>
        <taxon>Bacillati</taxon>
        <taxon>Bacillota</taxon>
        <taxon>Clostridia</taxon>
        <taxon>Lachnospirales</taxon>
        <taxon>Lachnospiraceae</taxon>
        <taxon>Sellimonas</taxon>
    </lineage>
</organism>
<protein>
    <recommendedName>
        <fullName evidence="1">PIN domain-containing protein</fullName>
    </recommendedName>
</protein>
<dbReference type="Pfam" id="PF13470">
    <property type="entry name" value="PIN_3"/>
    <property type="match status" value="1"/>
</dbReference>
<evidence type="ECO:0000259" key="1">
    <source>
        <dbReference type="Pfam" id="PF13470"/>
    </source>
</evidence>
<dbReference type="RefSeq" id="WP_024728263.1">
    <property type="nucleotide sequence ID" value="NZ_BSBO01000002.1"/>
</dbReference>
<comment type="caution">
    <text evidence="2">The sequence shown here is derived from an EMBL/GenBank/DDBJ whole genome shotgun (WGS) entry which is preliminary data.</text>
</comment>
<dbReference type="AlphaFoldDB" id="A0A9W6C872"/>
<sequence length="68" mass="7800">MDIAKVLTVTNEDVLPAYLQRVSDFEDCLLATCTKENQCDAIVTRNKKDFLSFWITLLSPEELLNIYS</sequence>
<name>A0A9W6C872_9FIRM</name>
<evidence type="ECO:0000313" key="3">
    <source>
        <dbReference type="Proteomes" id="UP001145145"/>
    </source>
</evidence>
<keyword evidence="3" id="KW-1185">Reference proteome</keyword>
<dbReference type="EMBL" id="BSBO01000002">
    <property type="protein sequence ID" value="GLG03181.1"/>
    <property type="molecule type" value="Genomic_DNA"/>
</dbReference>
<proteinExistence type="predicted"/>